<dbReference type="InterPro" id="IPR005300">
    <property type="entry name" value="MltA_B"/>
</dbReference>
<keyword evidence="7" id="KW-1185">Reference proteome</keyword>
<dbReference type="SMART" id="SM00925">
    <property type="entry name" value="MltA"/>
    <property type="match status" value="1"/>
</dbReference>
<dbReference type="PIRSF" id="PIRSF019422">
    <property type="entry name" value="MltA"/>
    <property type="match status" value="1"/>
</dbReference>
<dbReference type="EC" id="4.2.2.n1" evidence="4"/>
<dbReference type="CDD" id="cd14485">
    <property type="entry name" value="mltA_like_LT_A"/>
    <property type="match status" value="1"/>
</dbReference>
<dbReference type="PANTHER" id="PTHR30124">
    <property type="entry name" value="MEMBRANE-BOUND LYTIC MUREIN TRANSGLYCOSYLASE A"/>
    <property type="match status" value="1"/>
</dbReference>
<organism evidence="6 7">
    <name type="scientific">Aeromonas bivalvium</name>
    <dbReference type="NCBI Taxonomy" id="440079"/>
    <lineage>
        <taxon>Bacteria</taxon>
        <taxon>Pseudomonadati</taxon>
        <taxon>Pseudomonadota</taxon>
        <taxon>Gammaproteobacteria</taxon>
        <taxon>Aeromonadales</taxon>
        <taxon>Aeromonadaceae</taxon>
        <taxon>Aeromonas</taxon>
    </lineage>
</organism>
<dbReference type="GeneID" id="97218640"/>
<keyword evidence="2 4" id="KW-0456">Lyase</keyword>
<evidence type="ECO:0000256" key="2">
    <source>
        <dbReference type="ARBA" id="ARBA00023239"/>
    </source>
</evidence>
<accession>A0ABW9GMN2</accession>
<evidence type="ECO:0000259" key="5">
    <source>
        <dbReference type="SMART" id="SM00925"/>
    </source>
</evidence>
<dbReference type="CDD" id="cd14668">
    <property type="entry name" value="mlta_B"/>
    <property type="match status" value="1"/>
</dbReference>
<reference evidence="6 7" key="1">
    <citation type="submission" date="2024-09" db="EMBL/GenBank/DDBJ databases">
        <title>Aeromonas strains Genome sequencing and assembly.</title>
        <authorList>
            <person name="Hu X."/>
            <person name="Tang B."/>
        </authorList>
    </citation>
    <scope>NUCLEOTIDE SEQUENCE [LARGE SCALE GENOMIC DNA]</scope>
    <source>
        <strain evidence="6 7">NB23SCDHY001</strain>
    </source>
</reference>
<gene>
    <name evidence="6" type="primary">mltA</name>
    <name evidence="6" type="ORF">ACEUDJ_01035</name>
</gene>
<dbReference type="Gene3D" id="2.40.40.10">
    <property type="entry name" value="RlpA-like domain"/>
    <property type="match status" value="1"/>
</dbReference>
<evidence type="ECO:0000256" key="4">
    <source>
        <dbReference type="PIRNR" id="PIRNR019422"/>
    </source>
</evidence>
<dbReference type="Pfam" id="PF03562">
    <property type="entry name" value="MltA"/>
    <property type="match status" value="2"/>
</dbReference>
<name>A0ABW9GMN2_9GAMM</name>
<dbReference type="Proteomes" id="UP001630969">
    <property type="component" value="Unassembled WGS sequence"/>
</dbReference>
<dbReference type="NCBIfam" id="NF008366">
    <property type="entry name" value="PRK11162.1"/>
    <property type="match status" value="1"/>
</dbReference>
<comment type="catalytic activity">
    <reaction evidence="1 4">
        <text>Exolytic cleavage of the (1-&gt;4)-beta-glycosidic linkage between N-acetylmuramic acid (MurNAc) and N-acetylglucosamine (GlcNAc) residues in peptidoglycan, from either the reducing or the non-reducing ends of the peptidoglycan chains, with concomitant formation of a 1,6-anhydrobond in the MurNAc residue.</text>
        <dbReference type="EC" id="4.2.2.n1"/>
    </reaction>
</comment>
<sequence>MNRHAYWLAATVLGLAGCAGEPQPAPLPKPKAADEACFLNCAPVENLGKQYLDGTLPSDLVHVTQVNSQASRDFSRFQAQSQLVTQRSSRMAARYGELYRQLSRWVAQGGDPARIGQYGISLAQMGGADRMGNILFTGYYSPVLEVRHRPDREFKYPLYAMPNCGGRCPSRAQIHRGALANRGLELGYSKSLIDNFLMDVQGSGFVHYGDDDRLQYLGYSGKNGHGYVSIGRVLIDRGEVAKEKMSLKAIKEWANAQPEESVKELVEQNPSYVFFERRPTNDVIGSAGIPLLAMASVAADRTLLPMGTPILAEVPLLDEAGNWTGKHQLRLLIALDTGGAVKRGHLDLYHGMGEKAGVAAGHYKHFGRVWKLGLGHGPTAAPWL</sequence>
<comment type="caution">
    <text evidence="6">The sequence shown here is derived from an EMBL/GenBank/DDBJ whole genome shotgun (WGS) entry which is preliminary data.</text>
</comment>
<comment type="function">
    <text evidence="4">Murein-degrading enzyme. May play a role in recycling of muropeptides during cell elongation and/or cell division.</text>
</comment>
<feature type="domain" description="Lytic transglycosylase MltA" evidence="5">
    <location>
        <begin position="143"/>
        <end position="276"/>
    </location>
</feature>
<evidence type="ECO:0000256" key="1">
    <source>
        <dbReference type="ARBA" id="ARBA00001420"/>
    </source>
</evidence>
<dbReference type="SUPFAM" id="SSF50685">
    <property type="entry name" value="Barwin-like endoglucanases"/>
    <property type="match status" value="1"/>
</dbReference>
<protein>
    <recommendedName>
        <fullName evidence="4">Membrane-bound lytic murein transglycosylase A</fullName>
        <ecNumber evidence="4">4.2.2.n1</ecNumber>
    </recommendedName>
    <alternativeName>
        <fullName evidence="4">Murein hydrolase A</fullName>
    </alternativeName>
</protein>
<dbReference type="RefSeq" id="WP_408774594.1">
    <property type="nucleotide sequence ID" value="NZ_JBGWZZ010000006.1"/>
</dbReference>
<dbReference type="InterPro" id="IPR036908">
    <property type="entry name" value="RlpA-like_sf"/>
</dbReference>
<dbReference type="PROSITE" id="PS51257">
    <property type="entry name" value="PROKAR_LIPOPROTEIN"/>
    <property type="match status" value="1"/>
</dbReference>
<dbReference type="InterPro" id="IPR010611">
    <property type="entry name" value="3D_dom"/>
</dbReference>
<dbReference type="Gene3D" id="2.40.240.50">
    <property type="entry name" value="Barwin-like endoglucanases"/>
    <property type="match status" value="1"/>
</dbReference>
<dbReference type="InterPro" id="IPR026044">
    <property type="entry name" value="MltA"/>
</dbReference>
<dbReference type="Pfam" id="PF06725">
    <property type="entry name" value="3D"/>
    <property type="match status" value="1"/>
</dbReference>
<evidence type="ECO:0000313" key="6">
    <source>
        <dbReference type="EMBL" id="MFM4891473.1"/>
    </source>
</evidence>
<dbReference type="GO" id="GO:0016829">
    <property type="term" value="F:lyase activity"/>
    <property type="evidence" value="ECO:0007669"/>
    <property type="project" value="UniProtKB-KW"/>
</dbReference>
<evidence type="ECO:0000256" key="3">
    <source>
        <dbReference type="ARBA" id="ARBA00023316"/>
    </source>
</evidence>
<keyword evidence="3 4" id="KW-0961">Cell wall biogenesis/degradation</keyword>
<proteinExistence type="predicted"/>
<evidence type="ECO:0000313" key="7">
    <source>
        <dbReference type="Proteomes" id="UP001630969"/>
    </source>
</evidence>
<dbReference type="EMBL" id="JBGXBU010000001">
    <property type="protein sequence ID" value="MFM4891473.1"/>
    <property type="molecule type" value="Genomic_DNA"/>
</dbReference>
<dbReference type="PANTHER" id="PTHR30124:SF0">
    <property type="entry name" value="MEMBRANE-BOUND LYTIC MUREIN TRANSGLYCOSYLASE A"/>
    <property type="match status" value="1"/>
</dbReference>